<keyword evidence="5 7" id="KW-1133">Transmembrane helix</keyword>
<feature type="transmembrane region" description="Helical" evidence="7">
    <location>
        <begin position="251"/>
        <end position="266"/>
    </location>
</feature>
<dbReference type="PRINTS" id="PR01036">
    <property type="entry name" value="TCRTETB"/>
</dbReference>
<evidence type="ECO:0000313" key="10">
    <source>
        <dbReference type="Proteomes" id="UP001432128"/>
    </source>
</evidence>
<evidence type="ECO:0000313" key="9">
    <source>
        <dbReference type="EMBL" id="WUM22118.1"/>
    </source>
</evidence>
<dbReference type="Gene3D" id="1.20.1720.10">
    <property type="entry name" value="Multidrug resistance protein D"/>
    <property type="match status" value="1"/>
</dbReference>
<keyword evidence="6 7" id="KW-0472">Membrane</keyword>
<dbReference type="PROSITE" id="PS50850">
    <property type="entry name" value="MFS"/>
    <property type="match status" value="1"/>
</dbReference>
<feature type="transmembrane region" description="Helical" evidence="7">
    <location>
        <begin position="380"/>
        <end position="404"/>
    </location>
</feature>
<protein>
    <submittedName>
        <fullName evidence="9">DHA2 family efflux MFS transporter permease subunit</fullName>
    </submittedName>
</protein>
<dbReference type="SUPFAM" id="SSF103473">
    <property type="entry name" value="MFS general substrate transporter"/>
    <property type="match status" value="1"/>
</dbReference>
<feature type="transmembrane region" description="Helical" evidence="7">
    <location>
        <begin position="318"/>
        <end position="341"/>
    </location>
</feature>
<evidence type="ECO:0000256" key="6">
    <source>
        <dbReference type="ARBA" id="ARBA00023136"/>
    </source>
</evidence>
<dbReference type="RefSeq" id="WP_328859051.1">
    <property type="nucleotide sequence ID" value="NZ_CP108021.1"/>
</dbReference>
<evidence type="ECO:0000259" key="8">
    <source>
        <dbReference type="PROSITE" id="PS50850"/>
    </source>
</evidence>
<feature type="transmembrane region" description="Helical" evidence="7">
    <location>
        <begin position="98"/>
        <end position="123"/>
    </location>
</feature>
<name>A0AAU4K7X3_9NOCA</name>
<feature type="transmembrane region" description="Helical" evidence="7">
    <location>
        <begin position="348"/>
        <end position="368"/>
    </location>
</feature>
<evidence type="ECO:0000256" key="1">
    <source>
        <dbReference type="ARBA" id="ARBA00004651"/>
    </source>
</evidence>
<dbReference type="KEGG" id="whr:OG579_10280"/>
<evidence type="ECO:0000256" key="2">
    <source>
        <dbReference type="ARBA" id="ARBA00022448"/>
    </source>
</evidence>
<keyword evidence="3" id="KW-1003">Cell membrane</keyword>
<keyword evidence="4 7" id="KW-0812">Transmembrane</keyword>
<proteinExistence type="predicted"/>
<dbReference type="InterPro" id="IPR011701">
    <property type="entry name" value="MFS"/>
</dbReference>
<dbReference type="PANTHER" id="PTHR42718:SF42">
    <property type="entry name" value="EXPORT PROTEIN"/>
    <property type="match status" value="1"/>
</dbReference>
<evidence type="ECO:0000256" key="4">
    <source>
        <dbReference type="ARBA" id="ARBA00022692"/>
    </source>
</evidence>
<dbReference type="InterPro" id="IPR020846">
    <property type="entry name" value="MFS_dom"/>
</dbReference>
<dbReference type="CDD" id="cd17321">
    <property type="entry name" value="MFS_MMR_MDR_like"/>
    <property type="match status" value="1"/>
</dbReference>
<feature type="transmembrane region" description="Helical" evidence="7">
    <location>
        <begin position="501"/>
        <end position="519"/>
    </location>
</feature>
<dbReference type="PANTHER" id="PTHR42718">
    <property type="entry name" value="MAJOR FACILITATOR SUPERFAMILY MULTIDRUG TRANSPORTER MFSC"/>
    <property type="match status" value="1"/>
</dbReference>
<keyword evidence="10" id="KW-1185">Reference proteome</keyword>
<sequence>MTDALSSPSTAVVPELDRDPIATIESSRRWWALGALCLATLMVMIDNTIVNVALPTISRDLSASNSGLQWVVDAYTLAFAGLLITGGHLGDRFGRRRALLVGIAGFAVVSVVAAESTSLWMLIASRVGLGVFAALVFPATLALLTGVFADARERAAAFGVWAATTGVAVAIGPVLGGWLLEHYSWASVFWVNLPFAALVSVAVVTLVPAGATARESGAFDVIGLALSVAGMGLLIYSVIEGPNHGWTDARTLGGIVAALVLVAVFVRRESRSAHPILDVRVFRNRQFSAASTMIALAFFGLFGFIFLVTQYFQAVKGYGTLSAGLHTLPFAVVLAVVSPVAMVLVRRLGVAVVSATGAVMMAGGFALVESAGITSSYWGLIVWSMSLMAAGLGLISGPCTHVVMNALPPAQSGAGAAVNDTTREFGGALGVAVLGSALSSVYGAAVADAPTLAALPEPARAAAETSVMAGVEVARSVPAQFSEPVLAAVRDAFVDGLHQSVWVAVVTVLVAAPVCGWFLRDRPAPSVSATSPA</sequence>
<dbReference type="GO" id="GO:0005886">
    <property type="term" value="C:plasma membrane"/>
    <property type="evidence" value="ECO:0007669"/>
    <property type="project" value="UniProtKB-SubCell"/>
</dbReference>
<feature type="transmembrane region" description="Helical" evidence="7">
    <location>
        <begin position="425"/>
        <end position="445"/>
    </location>
</feature>
<organism evidence="9 10">
    <name type="scientific">Williamsia herbipolensis</name>
    <dbReference type="NCBI Taxonomy" id="1603258"/>
    <lineage>
        <taxon>Bacteria</taxon>
        <taxon>Bacillati</taxon>
        <taxon>Actinomycetota</taxon>
        <taxon>Actinomycetes</taxon>
        <taxon>Mycobacteriales</taxon>
        <taxon>Nocardiaceae</taxon>
        <taxon>Williamsia</taxon>
    </lineage>
</organism>
<reference evidence="9 10" key="1">
    <citation type="submission" date="2022-10" db="EMBL/GenBank/DDBJ databases">
        <title>The complete genomes of actinobacterial strains from the NBC collection.</title>
        <authorList>
            <person name="Joergensen T.S."/>
            <person name="Alvarez Arevalo M."/>
            <person name="Sterndorff E.B."/>
            <person name="Faurdal D."/>
            <person name="Vuksanovic O."/>
            <person name="Mourched A.-S."/>
            <person name="Charusanti P."/>
            <person name="Shaw S."/>
            <person name="Blin K."/>
            <person name="Weber T."/>
        </authorList>
    </citation>
    <scope>NUCLEOTIDE SEQUENCE [LARGE SCALE GENOMIC DNA]</scope>
    <source>
        <strain evidence="9 10">NBC_00319</strain>
    </source>
</reference>
<dbReference type="InterPro" id="IPR004638">
    <property type="entry name" value="EmrB-like"/>
</dbReference>
<feature type="transmembrane region" description="Helical" evidence="7">
    <location>
        <begin position="129"/>
        <end position="149"/>
    </location>
</feature>
<accession>A0AAU4K7X3</accession>
<dbReference type="NCBIfam" id="TIGR00711">
    <property type="entry name" value="efflux_EmrB"/>
    <property type="match status" value="1"/>
</dbReference>
<dbReference type="GO" id="GO:0022857">
    <property type="term" value="F:transmembrane transporter activity"/>
    <property type="evidence" value="ECO:0007669"/>
    <property type="project" value="InterPro"/>
</dbReference>
<feature type="domain" description="Major facilitator superfamily (MFS) profile" evidence="8">
    <location>
        <begin position="32"/>
        <end position="481"/>
    </location>
</feature>
<feature type="transmembrane region" description="Helical" evidence="7">
    <location>
        <begin position="287"/>
        <end position="312"/>
    </location>
</feature>
<feature type="transmembrane region" description="Helical" evidence="7">
    <location>
        <begin position="185"/>
        <end position="207"/>
    </location>
</feature>
<dbReference type="InterPro" id="IPR036259">
    <property type="entry name" value="MFS_trans_sf"/>
</dbReference>
<feature type="transmembrane region" description="Helical" evidence="7">
    <location>
        <begin position="219"/>
        <end position="239"/>
    </location>
</feature>
<feature type="transmembrane region" description="Helical" evidence="7">
    <location>
        <begin position="156"/>
        <end position="179"/>
    </location>
</feature>
<dbReference type="Pfam" id="PF07690">
    <property type="entry name" value="MFS_1"/>
    <property type="match status" value="1"/>
</dbReference>
<comment type="subcellular location">
    <subcellularLocation>
        <location evidence="1">Cell membrane</location>
        <topology evidence="1">Multi-pass membrane protein</topology>
    </subcellularLocation>
</comment>
<evidence type="ECO:0000256" key="3">
    <source>
        <dbReference type="ARBA" id="ARBA00022475"/>
    </source>
</evidence>
<dbReference type="Gene3D" id="1.20.1250.20">
    <property type="entry name" value="MFS general substrate transporter like domains"/>
    <property type="match status" value="1"/>
</dbReference>
<feature type="transmembrane region" description="Helical" evidence="7">
    <location>
        <begin position="66"/>
        <end position="86"/>
    </location>
</feature>
<dbReference type="EMBL" id="CP108021">
    <property type="protein sequence ID" value="WUM22118.1"/>
    <property type="molecule type" value="Genomic_DNA"/>
</dbReference>
<dbReference type="Proteomes" id="UP001432128">
    <property type="component" value="Chromosome"/>
</dbReference>
<dbReference type="AlphaFoldDB" id="A0AAU4K7X3"/>
<evidence type="ECO:0000256" key="5">
    <source>
        <dbReference type="ARBA" id="ARBA00022989"/>
    </source>
</evidence>
<gene>
    <name evidence="9" type="ORF">OG579_10280</name>
</gene>
<feature type="transmembrane region" description="Helical" evidence="7">
    <location>
        <begin position="30"/>
        <end position="54"/>
    </location>
</feature>
<evidence type="ECO:0000256" key="7">
    <source>
        <dbReference type="SAM" id="Phobius"/>
    </source>
</evidence>
<keyword evidence="2" id="KW-0813">Transport</keyword>